<feature type="non-terminal residue" evidence="1">
    <location>
        <position position="113"/>
    </location>
</feature>
<evidence type="ECO:0000313" key="2">
    <source>
        <dbReference type="Proteomes" id="UP001189429"/>
    </source>
</evidence>
<protein>
    <submittedName>
        <fullName evidence="1">Uncharacterized protein</fullName>
    </submittedName>
</protein>
<gene>
    <name evidence="1" type="ORF">PCOR1329_LOCUS59987</name>
</gene>
<comment type="caution">
    <text evidence="1">The sequence shown here is derived from an EMBL/GenBank/DDBJ whole genome shotgun (WGS) entry which is preliminary data.</text>
</comment>
<dbReference type="Proteomes" id="UP001189429">
    <property type="component" value="Unassembled WGS sequence"/>
</dbReference>
<name>A0ABN9VPE3_9DINO</name>
<proteinExistence type="predicted"/>
<feature type="non-terminal residue" evidence="1">
    <location>
        <position position="1"/>
    </location>
</feature>
<evidence type="ECO:0000313" key="1">
    <source>
        <dbReference type="EMBL" id="CAK0875284.1"/>
    </source>
</evidence>
<accession>A0ABN9VPE3</accession>
<keyword evidence="2" id="KW-1185">Reference proteome</keyword>
<reference evidence="1" key="1">
    <citation type="submission" date="2023-10" db="EMBL/GenBank/DDBJ databases">
        <authorList>
            <person name="Chen Y."/>
            <person name="Shah S."/>
            <person name="Dougan E. K."/>
            <person name="Thang M."/>
            <person name="Chan C."/>
        </authorList>
    </citation>
    <scope>NUCLEOTIDE SEQUENCE [LARGE SCALE GENOMIC DNA]</scope>
</reference>
<sequence length="113" mass="12482">AGISIDDILAGKEVPIKFESRYPAQGHDYKLSPEEVKKNDKRAAALQDGLRTAVTDMSRTCSVRSSARRSCGSRTRSGRLEKLLQLLPLEESKPLQMAASNLLMQRLLKAELA</sequence>
<dbReference type="EMBL" id="CAUYUJ010017496">
    <property type="protein sequence ID" value="CAK0875284.1"/>
    <property type="molecule type" value="Genomic_DNA"/>
</dbReference>
<organism evidence="1 2">
    <name type="scientific">Prorocentrum cordatum</name>
    <dbReference type="NCBI Taxonomy" id="2364126"/>
    <lineage>
        <taxon>Eukaryota</taxon>
        <taxon>Sar</taxon>
        <taxon>Alveolata</taxon>
        <taxon>Dinophyceae</taxon>
        <taxon>Prorocentrales</taxon>
        <taxon>Prorocentraceae</taxon>
        <taxon>Prorocentrum</taxon>
    </lineage>
</organism>